<dbReference type="AlphaFoldDB" id="A0A560CRM5"/>
<dbReference type="RefSeq" id="WP_145680788.1">
    <property type="nucleotide sequence ID" value="NZ_VITH01000001.1"/>
</dbReference>
<protein>
    <submittedName>
        <fullName evidence="1">Uncharacterized protein</fullName>
    </submittedName>
</protein>
<organism evidence="1 2">
    <name type="scientific">Azospirillum brasilense</name>
    <dbReference type="NCBI Taxonomy" id="192"/>
    <lineage>
        <taxon>Bacteria</taxon>
        <taxon>Pseudomonadati</taxon>
        <taxon>Pseudomonadota</taxon>
        <taxon>Alphaproteobacteria</taxon>
        <taxon>Rhodospirillales</taxon>
        <taxon>Azospirillaceae</taxon>
        <taxon>Azospirillum</taxon>
    </lineage>
</organism>
<reference evidence="1 2" key="1">
    <citation type="submission" date="2019-06" db="EMBL/GenBank/DDBJ databases">
        <title>Genomic Encyclopedia of Type Strains, Phase IV (KMG-V): Genome sequencing to study the core and pangenomes of soil and plant-associated prokaryotes.</title>
        <authorList>
            <person name="Whitman W."/>
        </authorList>
    </citation>
    <scope>NUCLEOTIDE SEQUENCE [LARGE SCALE GENOMIC DNA]</scope>
    <source>
        <strain evidence="1 2">BR 11650</strain>
    </source>
</reference>
<dbReference type="Proteomes" id="UP000318529">
    <property type="component" value="Unassembled WGS sequence"/>
</dbReference>
<comment type="caution">
    <text evidence="1">The sequence shown here is derived from an EMBL/GenBank/DDBJ whole genome shotgun (WGS) entry which is preliminary data.</text>
</comment>
<dbReference type="EMBL" id="VITH01000001">
    <property type="protein sequence ID" value="TWA87479.1"/>
    <property type="molecule type" value="Genomic_DNA"/>
</dbReference>
<evidence type="ECO:0000313" key="2">
    <source>
        <dbReference type="Proteomes" id="UP000318529"/>
    </source>
</evidence>
<proteinExistence type="predicted"/>
<sequence>MTISQTTTHSHTLSSAPREAILGKPLGSISVATRSSSAEPPASGPVDTVSLSAQAQFRMSGATRMAVTADSLAQAAAAAETVPGLNADAELFTPEALAAHADWREKHNEYRGKVRSLVDQTFGLSADGNSWAAGGAALTAIKNLAEKNGLVEPDMPPAVAKMLQTTGESMWTDKSGVSTGMFDVTFLPKGTEKGGNLRILFDGARKPDADTSLVDLKTGGLKAQAALSSIRASALGAALDSVGGWTPGSAANAYAITNGTDRRGGVVGMVIANGVEDEARERSATILKTLQSLIP</sequence>
<evidence type="ECO:0000313" key="1">
    <source>
        <dbReference type="EMBL" id="TWA87479.1"/>
    </source>
</evidence>
<gene>
    <name evidence="1" type="ORF">FBZ83_101342</name>
</gene>
<name>A0A560CRM5_AZOBR</name>
<accession>A0A560CRM5</accession>